<sequence>MTASPPGPGLHHCPGQTTCQRVPHLLWGCVRPKGWESMAPKPTCAPQDLEIHGLPVPCMLFRVQDKGSQELHCQDRPHAWWRLSNARIQHASCPHLLPFPHQ</sequence>
<protein>
    <submittedName>
        <fullName evidence="1">Syntaxin 18, isoform CRA_d</fullName>
    </submittedName>
</protein>
<evidence type="ECO:0000313" key="2">
    <source>
        <dbReference type="Proteomes" id="UP000234681"/>
    </source>
</evidence>
<reference evidence="2" key="1">
    <citation type="submission" date="2005-09" db="EMBL/GenBank/DDBJ databases">
        <authorList>
            <person name="Mural R.J."/>
            <person name="Li P.W."/>
            <person name="Adams M.D."/>
            <person name="Amanatides P.G."/>
            <person name="Baden-Tillson H."/>
            <person name="Barnstead M."/>
            <person name="Chin S.H."/>
            <person name="Dew I."/>
            <person name="Evans C.A."/>
            <person name="Ferriera S."/>
            <person name="Flanigan M."/>
            <person name="Fosler C."/>
            <person name="Glodek A."/>
            <person name="Gu Z."/>
            <person name="Holt R.A."/>
            <person name="Jennings D."/>
            <person name="Kraft C.L."/>
            <person name="Lu F."/>
            <person name="Nguyen T."/>
            <person name="Nusskern D.R."/>
            <person name="Pfannkoch C.M."/>
            <person name="Sitter C."/>
            <person name="Sutton G.G."/>
            <person name="Venter J.C."/>
            <person name="Wang Z."/>
            <person name="Woodage T."/>
            <person name="Zheng X.H."/>
            <person name="Zhong F."/>
        </authorList>
    </citation>
    <scope>NUCLEOTIDE SEQUENCE [LARGE SCALE GENOMIC DNA]</scope>
    <source>
        <strain>BN</strain>
        <strain evidence="2">Sprague-Dawley</strain>
    </source>
</reference>
<organism evidence="1 2">
    <name type="scientific">Rattus norvegicus</name>
    <name type="common">Rat</name>
    <dbReference type="NCBI Taxonomy" id="10116"/>
    <lineage>
        <taxon>Eukaryota</taxon>
        <taxon>Metazoa</taxon>
        <taxon>Chordata</taxon>
        <taxon>Craniata</taxon>
        <taxon>Vertebrata</taxon>
        <taxon>Euteleostomi</taxon>
        <taxon>Mammalia</taxon>
        <taxon>Eutheria</taxon>
        <taxon>Euarchontoglires</taxon>
        <taxon>Glires</taxon>
        <taxon>Rodentia</taxon>
        <taxon>Myomorpha</taxon>
        <taxon>Muroidea</taxon>
        <taxon>Muridae</taxon>
        <taxon>Murinae</taxon>
        <taxon>Rattus</taxon>
    </lineage>
</organism>
<dbReference type="AlphaFoldDB" id="A6IJU9"/>
<dbReference type="EMBL" id="CH473963">
    <property type="protein sequence ID" value="EDM00016.1"/>
    <property type="molecule type" value="Genomic_DNA"/>
</dbReference>
<name>A6IJU9_RAT</name>
<dbReference type="Proteomes" id="UP000234681">
    <property type="component" value="Chromosome 14"/>
</dbReference>
<gene>
    <name evidence="1 3" type="primary">Stx18</name>
    <name evidence="1" type="ORF">rCG_35941</name>
</gene>
<evidence type="ECO:0000313" key="1">
    <source>
        <dbReference type="EMBL" id="EDM00016.1"/>
    </source>
</evidence>
<dbReference type="RGD" id="1310058">
    <property type="gene designation" value="Stx18"/>
</dbReference>
<evidence type="ECO:0000313" key="3">
    <source>
        <dbReference type="RGD" id="1310058"/>
    </source>
</evidence>
<proteinExistence type="predicted"/>
<accession>A6IJU9</accession>